<evidence type="ECO:0000313" key="3">
    <source>
        <dbReference type="EMBL" id="KAF6715477.1"/>
    </source>
</evidence>
<keyword evidence="2" id="KW-0472">Membrane</keyword>
<name>A0A834BKL9_ORYME</name>
<evidence type="ECO:0000313" key="4">
    <source>
        <dbReference type="Proteomes" id="UP000646548"/>
    </source>
</evidence>
<dbReference type="AlphaFoldDB" id="A0A834BKL9"/>
<accession>A0A834BKL9</accession>
<feature type="compositionally biased region" description="Acidic residues" evidence="1">
    <location>
        <begin position="77"/>
        <end position="86"/>
    </location>
</feature>
<comment type="caution">
    <text evidence="3">The sequence shown here is derived from an EMBL/GenBank/DDBJ whole genome shotgun (WGS) entry which is preliminary data.</text>
</comment>
<feature type="compositionally biased region" description="Basic and acidic residues" evidence="1">
    <location>
        <begin position="87"/>
        <end position="108"/>
    </location>
</feature>
<gene>
    <name evidence="3" type="ORF">FQA47_005427</name>
</gene>
<keyword evidence="2" id="KW-0812">Transmembrane</keyword>
<reference evidence="3" key="1">
    <citation type="journal article" name="BMC Genomics">
        <title>Long-read sequencing and de novo genome assembly of marine medaka (Oryzias melastigma).</title>
        <authorList>
            <person name="Liang P."/>
            <person name="Saqib H.S.A."/>
            <person name="Ni X."/>
            <person name="Shen Y."/>
        </authorList>
    </citation>
    <scope>NUCLEOTIDE SEQUENCE</scope>
    <source>
        <strain evidence="3">Bigg-433</strain>
    </source>
</reference>
<keyword evidence="2" id="KW-1133">Transmembrane helix</keyword>
<evidence type="ECO:0000256" key="2">
    <source>
        <dbReference type="SAM" id="Phobius"/>
    </source>
</evidence>
<evidence type="ECO:0000256" key="1">
    <source>
        <dbReference type="SAM" id="MobiDB-lite"/>
    </source>
</evidence>
<proteinExistence type="predicted"/>
<organism evidence="3 4">
    <name type="scientific">Oryzias melastigma</name>
    <name type="common">Marine medaka</name>
    <dbReference type="NCBI Taxonomy" id="30732"/>
    <lineage>
        <taxon>Eukaryota</taxon>
        <taxon>Metazoa</taxon>
        <taxon>Chordata</taxon>
        <taxon>Craniata</taxon>
        <taxon>Vertebrata</taxon>
        <taxon>Euteleostomi</taxon>
        <taxon>Actinopterygii</taxon>
        <taxon>Neopterygii</taxon>
        <taxon>Teleostei</taxon>
        <taxon>Neoteleostei</taxon>
        <taxon>Acanthomorphata</taxon>
        <taxon>Ovalentaria</taxon>
        <taxon>Atherinomorphae</taxon>
        <taxon>Beloniformes</taxon>
        <taxon>Adrianichthyidae</taxon>
        <taxon>Oryziinae</taxon>
        <taxon>Oryzias</taxon>
    </lineage>
</organism>
<dbReference type="EMBL" id="WKFB01001085">
    <property type="protein sequence ID" value="KAF6715477.1"/>
    <property type="molecule type" value="Genomic_DNA"/>
</dbReference>
<sequence length="108" mass="12073">MTDQTTPRPLVQTSTEIVRTFPDLVTKIGEKDIYAQTEDFAALIGGIISGILLTFICTIAVLLWCLSRQKGSYATNETDEDEDEDDNRSVDSDSELQSKKPLKDEEED</sequence>
<feature type="region of interest" description="Disordered" evidence="1">
    <location>
        <begin position="73"/>
        <end position="108"/>
    </location>
</feature>
<feature type="transmembrane region" description="Helical" evidence="2">
    <location>
        <begin position="40"/>
        <end position="66"/>
    </location>
</feature>
<dbReference type="Proteomes" id="UP000646548">
    <property type="component" value="Unassembled WGS sequence"/>
</dbReference>
<protein>
    <submittedName>
        <fullName evidence="3">Cell adhesion molecule 4</fullName>
    </submittedName>
</protein>